<keyword evidence="3" id="KW-1185">Reference proteome</keyword>
<dbReference type="Pfam" id="PF14526">
    <property type="entry name" value="Cass2"/>
    <property type="match status" value="1"/>
</dbReference>
<dbReference type="Gene3D" id="3.20.80.10">
    <property type="entry name" value="Regulatory factor, effector binding domain"/>
    <property type="match status" value="1"/>
</dbReference>
<dbReference type="InterPro" id="IPR053182">
    <property type="entry name" value="YobU-like_regulator"/>
</dbReference>
<reference evidence="2 3" key="1">
    <citation type="submission" date="2016-10" db="EMBL/GenBank/DDBJ databases">
        <authorList>
            <person name="de Groot N.N."/>
        </authorList>
    </citation>
    <scope>NUCLEOTIDE SEQUENCE [LARGE SCALE GENOMIC DNA]</scope>
    <source>
        <strain evidence="2 3">JCM 21544</strain>
    </source>
</reference>
<feature type="domain" description="AraC effector-binding" evidence="1">
    <location>
        <begin position="1"/>
        <end position="151"/>
    </location>
</feature>
<organism evidence="2 3">
    <name type="scientific">Pseudomonas indica</name>
    <dbReference type="NCBI Taxonomy" id="137658"/>
    <lineage>
        <taxon>Bacteria</taxon>
        <taxon>Pseudomonadati</taxon>
        <taxon>Pseudomonadota</taxon>
        <taxon>Gammaproteobacteria</taxon>
        <taxon>Pseudomonadales</taxon>
        <taxon>Pseudomonadaceae</taxon>
        <taxon>Pseudomonas</taxon>
    </lineage>
</organism>
<dbReference type="PANTHER" id="PTHR36444">
    <property type="entry name" value="TRANSCRIPTIONAL REGULATOR PROTEIN YOBU-RELATED"/>
    <property type="match status" value="1"/>
</dbReference>
<gene>
    <name evidence="2" type="ORF">SAMN05216186_12147</name>
</gene>
<evidence type="ECO:0000313" key="3">
    <source>
        <dbReference type="Proteomes" id="UP000198706"/>
    </source>
</evidence>
<dbReference type="RefSeq" id="WP_084338777.1">
    <property type="nucleotide sequence ID" value="NZ_FNFD01000021.1"/>
</dbReference>
<accession>A0A1G9K4Q3</accession>
<sequence>MASRIVELPAFSVVGMEYQGDPMNGDIGRLWQRFVAREHEIAGVSEPRIAYGLCRLTAPGEMHYVAGFGVEAEHSVPEGMQRFEVPAQKYAVFTHKGTVEGIGESFQAIYASRLAELGLEPRQGVSFERYDERFIAADDPASEVDLYIPIY</sequence>
<name>A0A1G9K4Q3_9PSED</name>
<evidence type="ECO:0000313" key="2">
    <source>
        <dbReference type="EMBL" id="SDL44669.1"/>
    </source>
</evidence>
<protein>
    <submittedName>
        <fullName evidence="2">AraC family transcriptional regulator</fullName>
    </submittedName>
</protein>
<proteinExistence type="predicted"/>
<dbReference type="SUPFAM" id="SSF55136">
    <property type="entry name" value="Probable bacterial effector-binding domain"/>
    <property type="match status" value="1"/>
</dbReference>
<evidence type="ECO:0000259" key="1">
    <source>
        <dbReference type="SMART" id="SM00871"/>
    </source>
</evidence>
<dbReference type="InterPro" id="IPR011256">
    <property type="entry name" value="Reg_factor_effector_dom_sf"/>
</dbReference>
<dbReference type="AlphaFoldDB" id="A0A1G9K4Q3"/>
<dbReference type="InterPro" id="IPR029441">
    <property type="entry name" value="Cass2"/>
</dbReference>
<dbReference type="EMBL" id="FNFD01000021">
    <property type="protein sequence ID" value="SDL44669.1"/>
    <property type="molecule type" value="Genomic_DNA"/>
</dbReference>
<dbReference type="Proteomes" id="UP000198706">
    <property type="component" value="Unassembled WGS sequence"/>
</dbReference>
<dbReference type="OrthoDB" id="9808480at2"/>
<dbReference type="SMART" id="SM00871">
    <property type="entry name" value="AraC_E_bind"/>
    <property type="match status" value="1"/>
</dbReference>
<dbReference type="STRING" id="137658.SAMN05216186_12147"/>
<dbReference type="InterPro" id="IPR010499">
    <property type="entry name" value="AraC_E-bd"/>
</dbReference>
<dbReference type="PANTHER" id="PTHR36444:SF2">
    <property type="entry name" value="TRANSCRIPTIONAL REGULATOR PROTEIN YOBU-RELATED"/>
    <property type="match status" value="1"/>
</dbReference>